<evidence type="ECO:0000313" key="1">
    <source>
        <dbReference type="EMBL" id="EET03923.1"/>
    </source>
</evidence>
<protein>
    <submittedName>
        <fullName evidence="1">Uncharacterized protein</fullName>
    </submittedName>
</protein>
<dbReference type="HOGENOM" id="CLU_196564_0_0_4"/>
<dbReference type="AlphaFoldDB" id="A0A0E1VSU2"/>
<accession>A0A0E1VSU2</accession>
<sequence>MTSWTPRRPRRRSSRLTRLAFDVKAARAAARRRSACWLRNGPAGDAKHLFSSTFVAAAATRAAAMAADIPMPVSEPCSR</sequence>
<dbReference type="Proteomes" id="UP000001812">
    <property type="component" value="Chromosome II"/>
</dbReference>
<name>A0A0E1VSU2_BURPE</name>
<dbReference type="EMBL" id="CM000833">
    <property type="protein sequence ID" value="EET03923.1"/>
    <property type="molecule type" value="Genomic_DNA"/>
</dbReference>
<reference evidence="1" key="1">
    <citation type="submission" date="2009-05" db="EMBL/GenBank/DDBJ databases">
        <authorList>
            <person name="Harkins D.M."/>
            <person name="DeShazer D."/>
            <person name="Woods D.E."/>
            <person name="Brinkac L.M."/>
            <person name="Brown K.A."/>
            <person name="Hung G.C."/>
            <person name="Tuanyok A."/>
            <person name="Zhang B."/>
            <person name="Nierman W.C."/>
        </authorList>
    </citation>
    <scope>NUCLEOTIDE SEQUENCE [LARGE SCALE GENOMIC DNA]</scope>
    <source>
        <strain evidence="1">1710a</strain>
    </source>
</reference>
<proteinExistence type="predicted"/>
<gene>
    <name evidence="1" type="ORF">BURPS1710A_A0285</name>
</gene>
<organism evidence="1">
    <name type="scientific">Burkholderia pseudomallei 1710a</name>
    <dbReference type="NCBI Taxonomy" id="320371"/>
    <lineage>
        <taxon>Bacteria</taxon>
        <taxon>Pseudomonadati</taxon>
        <taxon>Pseudomonadota</taxon>
        <taxon>Betaproteobacteria</taxon>
        <taxon>Burkholderiales</taxon>
        <taxon>Burkholderiaceae</taxon>
        <taxon>Burkholderia</taxon>
        <taxon>pseudomallei group</taxon>
    </lineage>
</organism>